<keyword evidence="1" id="KW-1133">Transmembrane helix</keyword>
<sequence length="67" mass="7084">MTSGTASPKWRSALRAFVLFFVGGALSYLVCALATHRPGGEVPWVGMLFGSTVCAALTAFAPARRPR</sequence>
<keyword evidence="3" id="KW-1185">Reference proteome</keyword>
<keyword evidence="1" id="KW-0812">Transmembrane</keyword>
<reference evidence="2 3" key="1">
    <citation type="submission" date="2019-09" db="EMBL/GenBank/DDBJ databases">
        <title>Genome Sequences of Streptomyces kaniharaensis ATCC 21070.</title>
        <authorList>
            <person name="Zhu W."/>
            <person name="De Crecy-Lagard V."/>
            <person name="Richards N.G."/>
        </authorList>
    </citation>
    <scope>NUCLEOTIDE SEQUENCE [LARGE SCALE GENOMIC DNA]</scope>
    <source>
        <strain evidence="2 3">SF-557</strain>
    </source>
</reference>
<keyword evidence="1" id="KW-0472">Membrane</keyword>
<gene>
    <name evidence="2" type="ORF">F7Q99_34510</name>
</gene>
<comment type="caution">
    <text evidence="2">The sequence shown here is derived from an EMBL/GenBank/DDBJ whole genome shotgun (WGS) entry which is preliminary data.</text>
</comment>
<feature type="transmembrane region" description="Helical" evidence="1">
    <location>
        <begin position="12"/>
        <end position="36"/>
    </location>
</feature>
<dbReference type="RefSeq" id="WP_153469206.1">
    <property type="nucleotide sequence ID" value="NZ_WBOF01000003.1"/>
</dbReference>
<dbReference type="Proteomes" id="UP000450000">
    <property type="component" value="Unassembled WGS sequence"/>
</dbReference>
<dbReference type="AlphaFoldDB" id="A0A6N7L0K3"/>
<organism evidence="2 3">
    <name type="scientific">Streptomyces kaniharaensis</name>
    <dbReference type="NCBI Taxonomy" id="212423"/>
    <lineage>
        <taxon>Bacteria</taxon>
        <taxon>Bacillati</taxon>
        <taxon>Actinomycetota</taxon>
        <taxon>Actinomycetes</taxon>
        <taxon>Kitasatosporales</taxon>
        <taxon>Streptomycetaceae</taxon>
        <taxon>Streptomyces</taxon>
    </lineage>
</organism>
<evidence type="ECO:0000256" key="1">
    <source>
        <dbReference type="SAM" id="Phobius"/>
    </source>
</evidence>
<name>A0A6N7L0K3_9ACTN</name>
<evidence type="ECO:0000313" key="3">
    <source>
        <dbReference type="Proteomes" id="UP000450000"/>
    </source>
</evidence>
<proteinExistence type="predicted"/>
<evidence type="ECO:0000313" key="2">
    <source>
        <dbReference type="EMBL" id="MQS17161.1"/>
    </source>
</evidence>
<protein>
    <submittedName>
        <fullName evidence="2">Uncharacterized protein</fullName>
    </submittedName>
</protein>
<dbReference type="EMBL" id="WBOF01000003">
    <property type="protein sequence ID" value="MQS17161.1"/>
    <property type="molecule type" value="Genomic_DNA"/>
</dbReference>
<feature type="transmembrane region" description="Helical" evidence="1">
    <location>
        <begin position="42"/>
        <end position="63"/>
    </location>
</feature>
<accession>A0A6N7L0K3</accession>